<proteinExistence type="predicted"/>
<reference evidence="2" key="1">
    <citation type="submission" date="2021-03" db="EMBL/GenBank/DDBJ databases">
        <title>Comparative genomics and phylogenomic investigation of the class Geoglossomycetes provide insights into ecological specialization and systematics.</title>
        <authorList>
            <person name="Melie T."/>
            <person name="Pirro S."/>
            <person name="Miller A.N."/>
            <person name="Quandt A."/>
        </authorList>
    </citation>
    <scope>NUCLEOTIDE SEQUENCE</scope>
    <source>
        <strain evidence="2">CAQ_001_2017</strain>
    </source>
</reference>
<dbReference type="Proteomes" id="UP000750711">
    <property type="component" value="Unassembled WGS sequence"/>
</dbReference>
<dbReference type="AlphaFoldDB" id="A0A9P8I5N4"/>
<dbReference type="EMBL" id="JAGHQM010003808">
    <property type="protein sequence ID" value="KAH0541364.1"/>
    <property type="molecule type" value="Genomic_DNA"/>
</dbReference>
<name>A0A9P8I5N4_9PEZI</name>
<accession>A0A9P8I5N4</accession>
<keyword evidence="3" id="KW-1185">Reference proteome</keyword>
<dbReference type="InterPro" id="IPR040696">
    <property type="entry name" value="LPD23"/>
</dbReference>
<feature type="domain" description="Large polyvalent protein associated" evidence="1">
    <location>
        <begin position="95"/>
        <end position="151"/>
    </location>
</feature>
<evidence type="ECO:0000313" key="2">
    <source>
        <dbReference type="EMBL" id="KAH0541364.1"/>
    </source>
</evidence>
<feature type="non-terminal residue" evidence="2">
    <location>
        <position position="285"/>
    </location>
</feature>
<evidence type="ECO:0000313" key="3">
    <source>
        <dbReference type="Proteomes" id="UP000750711"/>
    </source>
</evidence>
<organism evidence="2 3">
    <name type="scientific">Trichoglossum hirsutum</name>
    <dbReference type="NCBI Taxonomy" id="265104"/>
    <lineage>
        <taxon>Eukaryota</taxon>
        <taxon>Fungi</taxon>
        <taxon>Dikarya</taxon>
        <taxon>Ascomycota</taxon>
        <taxon>Pezizomycotina</taxon>
        <taxon>Geoglossomycetes</taxon>
        <taxon>Geoglossales</taxon>
        <taxon>Geoglossaceae</taxon>
        <taxon>Trichoglossum</taxon>
    </lineage>
</organism>
<evidence type="ECO:0000259" key="1">
    <source>
        <dbReference type="Pfam" id="PF18838"/>
    </source>
</evidence>
<sequence>MGMLDDYVKALQNVPMQEAIPGGAGTTPQGDPTAISSFITHTLGLPKQALESAQHDFTHNVGNPDAPRESVGPAFDTARALMGIGTPFAETNAAGIFGGRLSKTANLEKLDKARYMDNMEHNPTDIFQQTGWFKPPTDKLWRYEISDQNARMLQNGLDYSKDGKFVGGDIEAMFQHPDLYQAYPHLKDSIMYNTVYHNPANGVGRGSYNHNPSTGSVLEVEAPDLRRARVIGLHELQHAVQKTEGFASGGDPSHLAMLSEKYPSKIPMTEYGSNPYDMYQRLAGE</sequence>
<comment type="caution">
    <text evidence="2">The sequence shown here is derived from an EMBL/GenBank/DDBJ whole genome shotgun (WGS) entry which is preliminary data.</text>
</comment>
<gene>
    <name evidence="2" type="ORF">GP486_008714</name>
</gene>
<protein>
    <recommendedName>
        <fullName evidence="1">Large polyvalent protein associated domain-containing protein</fullName>
    </recommendedName>
</protein>
<dbReference type="Pfam" id="PF18838">
    <property type="entry name" value="LPD23"/>
    <property type="match status" value="1"/>
</dbReference>